<evidence type="ECO:0000256" key="1">
    <source>
        <dbReference type="SAM" id="MobiDB-lite"/>
    </source>
</evidence>
<proteinExistence type="predicted"/>
<feature type="compositionally biased region" description="Polar residues" evidence="1">
    <location>
        <begin position="268"/>
        <end position="280"/>
    </location>
</feature>
<keyword evidence="2" id="KW-0472">Membrane</keyword>
<keyword evidence="2" id="KW-0812">Transmembrane</keyword>
<dbReference type="Proteomes" id="UP000019118">
    <property type="component" value="Unassembled WGS sequence"/>
</dbReference>
<keyword evidence="2" id="KW-1133">Transmembrane helix</keyword>
<evidence type="ECO:0000313" key="4">
    <source>
        <dbReference type="Proteomes" id="UP000019118"/>
    </source>
</evidence>
<dbReference type="InterPro" id="IPR019176">
    <property type="entry name" value="Cytochrome_B561-rel"/>
</dbReference>
<accession>A0AAR5Q954</accession>
<dbReference type="PANTHER" id="PTHR21780">
    <property type="entry name" value="TRANSMEMBRANE PROTEIN 209"/>
    <property type="match status" value="1"/>
</dbReference>
<evidence type="ECO:0000313" key="3">
    <source>
        <dbReference type="EnsemblMetazoa" id="XP_019769758.1"/>
    </source>
</evidence>
<dbReference type="GeneID" id="109544153"/>
<feature type="region of interest" description="Disordered" evidence="1">
    <location>
        <begin position="268"/>
        <end position="288"/>
    </location>
</feature>
<feature type="transmembrane region" description="Helical" evidence="2">
    <location>
        <begin position="72"/>
        <end position="90"/>
    </location>
</feature>
<dbReference type="PANTHER" id="PTHR21780:SF0">
    <property type="entry name" value="TRANSMEMBRANE PROTEIN 209"/>
    <property type="match status" value="1"/>
</dbReference>
<dbReference type="EnsemblMetazoa" id="XM_019914199.1">
    <property type="protein sequence ID" value="XP_019769758.1"/>
    <property type="gene ID" value="LOC109544153"/>
</dbReference>
<dbReference type="GO" id="GO:0016020">
    <property type="term" value="C:membrane"/>
    <property type="evidence" value="ECO:0007669"/>
    <property type="project" value="TreeGrafter"/>
</dbReference>
<name>A0AAR5Q954_DENPD</name>
<evidence type="ECO:0000256" key="2">
    <source>
        <dbReference type="SAM" id="Phobius"/>
    </source>
</evidence>
<keyword evidence="4" id="KW-1185">Reference proteome</keyword>
<dbReference type="Pfam" id="PF09786">
    <property type="entry name" value="CytochromB561_N"/>
    <property type="match status" value="1"/>
</dbReference>
<organism evidence="3 4">
    <name type="scientific">Dendroctonus ponderosae</name>
    <name type="common">Mountain pine beetle</name>
    <dbReference type="NCBI Taxonomy" id="77166"/>
    <lineage>
        <taxon>Eukaryota</taxon>
        <taxon>Metazoa</taxon>
        <taxon>Ecdysozoa</taxon>
        <taxon>Arthropoda</taxon>
        <taxon>Hexapoda</taxon>
        <taxon>Insecta</taxon>
        <taxon>Pterygota</taxon>
        <taxon>Neoptera</taxon>
        <taxon>Endopterygota</taxon>
        <taxon>Coleoptera</taxon>
        <taxon>Polyphaga</taxon>
        <taxon>Cucujiformia</taxon>
        <taxon>Curculionidae</taxon>
        <taxon>Scolytinae</taxon>
        <taxon>Dendroctonus</taxon>
    </lineage>
</organism>
<reference evidence="3" key="2">
    <citation type="submission" date="2024-08" db="UniProtKB">
        <authorList>
            <consortium name="EnsemblMetazoa"/>
        </authorList>
    </citation>
    <scope>IDENTIFICATION</scope>
</reference>
<sequence length="555" mass="63091">MASYTPNRTVSKEELYRTMNASGVLERSLILNKKRSKLKESLVWCGVNAAFLAIVVYDITQTCPWAMGFYHYFEYSLTVVFSLNVLYYLARMIRLYFSCADQIAVTAEQKKLLGVPDADPNYTLINSAKSPVKRLNSFSSPQQSMNLSGFSWTPQASPGQDTTPMNMTALSWRSFVSPNQSLNYSTQSPSWGCAKRTENGKQVSFQNVSSMQHLEDDDEELAKQHPKPDDGKITQNNLLSSFWSHPITQTSKDMSSFLRKNQYQLSTQSTTKHLSGSPSGNPDDKSSGNVTALEVWTRINVDTVALTQWNENLRMWLSQTILERLVKEFDLINSSLEKHNMSDFKIGNVSLDRLRKTALTVGFSAKTSHFYPRMFQSQVAHFIPSMSTILPFLELHANQQYLTKRIRELSRGGCMSEFKWNGGSKFNGKEWDESLPTDCTIIMHLLSCYLDTQLMPSPNLPDTKAFSGHYYVKATDKMPALTPNSLFIQEVSEKPPHYRVIVGEQIYEMVKGYNNLFHSIVFFIYHVNKLEQGMLGRVNLGRAGVNMLWIIGQKE</sequence>
<feature type="region of interest" description="Disordered" evidence="1">
    <location>
        <begin position="210"/>
        <end position="236"/>
    </location>
</feature>
<reference evidence="4" key="1">
    <citation type="journal article" date="2013" name="Genome Biol.">
        <title>Draft genome of the mountain pine beetle, Dendroctonus ponderosae Hopkins, a major forest pest.</title>
        <authorList>
            <person name="Keeling C.I."/>
            <person name="Yuen M.M."/>
            <person name="Liao N.Y."/>
            <person name="Docking T.R."/>
            <person name="Chan S.K."/>
            <person name="Taylor G.A."/>
            <person name="Palmquist D.L."/>
            <person name="Jackman S.D."/>
            <person name="Nguyen A."/>
            <person name="Li M."/>
            <person name="Henderson H."/>
            <person name="Janes J.K."/>
            <person name="Zhao Y."/>
            <person name="Pandoh P."/>
            <person name="Moore R."/>
            <person name="Sperling F.A."/>
            <person name="Huber D.P."/>
            <person name="Birol I."/>
            <person name="Jones S.J."/>
            <person name="Bohlmann J."/>
        </authorList>
    </citation>
    <scope>NUCLEOTIDE SEQUENCE</scope>
</reference>
<dbReference type="AlphaFoldDB" id="A0AAR5Q954"/>
<evidence type="ECO:0008006" key="5">
    <source>
        <dbReference type="Google" id="ProtNLM"/>
    </source>
</evidence>
<feature type="compositionally biased region" description="Basic and acidic residues" evidence="1">
    <location>
        <begin position="221"/>
        <end position="232"/>
    </location>
</feature>
<protein>
    <recommendedName>
        <fullName evidence="5">Transmembrane protein 209</fullName>
    </recommendedName>
</protein>
<dbReference type="KEGG" id="dpa:109544153"/>